<name>A0A543A5Y5_9ACTN</name>
<dbReference type="InterPro" id="IPR002347">
    <property type="entry name" value="SDR_fam"/>
</dbReference>
<dbReference type="GO" id="GO:0016491">
    <property type="term" value="F:oxidoreductase activity"/>
    <property type="evidence" value="ECO:0007669"/>
    <property type="project" value="UniProtKB-KW"/>
</dbReference>
<dbReference type="AlphaFoldDB" id="A0A543A5Y5"/>
<organism evidence="5 6">
    <name type="scientific">Nocardioides albertanoniae</name>
    <dbReference type="NCBI Taxonomy" id="1175486"/>
    <lineage>
        <taxon>Bacteria</taxon>
        <taxon>Bacillati</taxon>
        <taxon>Actinomycetota</taxon>
        <taxon>Actinomycetes</taxon>
        <taxon>Propionibacteriales</taxon>
        <taxon>Nocardioidaceae</taxon>
        <taxon>Nocardioides</taxon>
    </lineage>
</organism>
<comment type="caution">
    <text evidence="5">The sequence shown here is derived from an EMBL/GenBank/DDBJ whole genome shotgun (WGS) entry which is preliminary data.</text>
</comment>
<dbReference type="SMART" id="SM00822">
    <property type="entry name" value="PKS_KR"/>
    <property type="match status" value="1"/>
</dbReference>
<gene>
    <name evidence="5" type="ORF">FB381_1869</name>
</gene>
<dbReference type="PANTHER" id="PTHR45024:SF2">
    <property type="entry name" value="SCP2 DOMAIN-CONTAINING PROTEIN"/>
    <property type="match status" value="1"/>
</dbReference>
<proteinExistence type="inferred from homology"/>
<dbReference type="Pfam" id="PF00106">
    <property type="entry name" value="adh_short"/>
    <property type="match status" value="1"/>
</dbReference>
<evidence type="ECO:0000256" key="2">
    <source>
        <dbReference type="ARBA" id="ARBA00023002"/>
    </source>
</evidence>
<dbReference type="PROSITE" id="PS00061">
    <property type="entry name" value="ADH_SHORT"/>
    <property type="match status" value="1"/>
</dbReference>
<dbReference type="FunFam" id="3.40.50.720:FF:000446">
    <property type="entry name" value="Short chain dehydrogenase"/>
    <property type="match status" value="1"/>
</dbReference>
<reference evidence="5 6" key="1">
    <citation type="submission" date="2019-06" db="EMBL/GenBank/DDBJ databases">
        <title>Sequencing the genomes of 1000 actinobacteria strains.</title>
        <authorList>
            <person name="Klenk H.-P."/>
        </authorList>
    </citation>
    <scope>NUCLEOTIDE SEQUENCE [LARGE SCALE GENOMIC DNA]</scope>
    <source>
        <strain evidence="5 6">DSM 25218</strain>
    </source>
</reference>
<keyword evidence="6" id="KW-1185">Reference proteome</keyword>
<dbReference type="Proteomes" id="UP000320209">
    <property type="component" value="Unassembled WGS sequence"/>
</dbReference>
<evidence type="ECO:0000313" key="6">
    <source>
        <dbReference type="Proteomes" id="UP000320209"/>
    </source>
</evidence>
<comment type="similarity">
    <text evidence="1 3">Belongs to the short-chain dehydrogenases/reductases (SDR) family.</text>
</comment>
<dbReference type="PRINTS" id="PR00080">
    <property type="entry name" value="SDRFAMILY"/>
</dbReference>
<dbReference type="InterPro" id="IPR057326">
    <property type="entry name" value="KR_dom"/>
</dbReference>
<accession>A0A543A5Y5</accession>
<protein>
    <submittedName>
        <fullName evidence="5">NAD(P)-dependent dehydrogenase (Short-subunit alcohol dehydrogenase family)</fullName>
    </submittedName>
</protein>
<dbReference type="EMBL" id="VFOV01000001">
    <property type="protein sequence ID" value="TQL67980.1"/>
    <property type="molecule type" value="Genomic_DNA"/>
</dbReference>
<dbReference type="RefSeq" id="WP_246088033.1">
    <property type="nucleotide sequence ID" value="NZ_VFOV01000001.1"/>
</dbReference>
<evidence type="ECO:0000256" key="1">
    <source>
        <dbReference type="ARBA" id="ARBA00006484"/>
    </source>
</evidence>
<dbReference type="InterPro" id="IPR020904">
    <property type="entry name" value="Sc_DH/Rdtase_CS"/>
</dbReference>
<feature type="domain" description="Ketoreductase" evidence="4">
    <location>
        <begin position="7"/>
        <end position="201"/>
    </location>
</feature>
<dbReference type="InterPro" id="IPR036291">
    <property type="entry name" value="NAD(P)-bd_dom_sf"/>
</dbReference>
<dbReference type="SUPFAM" id="SSF51735">
    <property type="entry name" value="NAD(P)-binding Rossmann-fold domains"/>
    <property type="match status" value="1"/>
</dbReference>
<evidence type="ECO:0000256" key="3">
    <source>
        <dbReference type="RuleBase" id="RU000363"/>
    </source>
</evidence>
<dbReference type="Gene3D" id="3.40.50.720">
    <property type="entry name" value="NAD(P)-binding Rossmann-like Domain"/>
    <property type="match status" value="1"/>
</dbReference>
<dbReference type="PRINTS" id="PR00081">
    <property type="entry name" value="GDHRDH"/>
</dbReference>
<evidence type="ECO:0000259" key="4">
    <source>
        <dbReference type="SMART" id="SM00822"/>
    </source>
</evidence>
<sequence length="304" mass="32103">MAITDRQVVIITGAGRGLGRAHALEFARRGAAVVVNDLGAGLDGTGKADDPAQQVVEEVRALGGEAIANGSDISDPEGAQKLFQDALNEWGKVDVLVNNAGILRDRMLVNMSIDEWDAVIKVHLRGTFAPMSVAAQHWRELSKKGEDVDARIINTTSSSGIYGNPGQINYGAAKAGIASMTVIAARELRRYGITVNAIAPAALTRMTENLNPDRPEVAEGEWNPGAPENVSPVVVWLAGASAREVTGRVFNVRGGHVSVAEGWVAGPTEEKDGPWTVDELDVVLPSMIAEARANSLTSGRTPEA</sequence>
<evidence type="ECO:0000313" key="5">
    <source>
        <dbReference type="EMBL" id="TQL67980.1"/>
    </source>
</evidence>
<dbReference type="InterPro" id="IPR051687">
    <property type="entry name" value="Peroxisomal_Beta-Oxidation"/>
</dbReference>
<keyword evidence="2" id="KW-0560">Oxidoreductase</keyword>
<dbReference type="NCBIfam" id="NF005861">
    <property type="entry name" value="PRK07791.1"/>
    <property type="match status" value="1"/>
</dbReference>
<dbReference type="PANTHER" id="PTHR45024">
    <property type="entry name" value="DEHYDROGENASES, SHORT CHAIN"/>
    <property type="match status" value="1"/>
</dbReference>